<dbReference type="Proteomes" id="UP001145087">
    <property type="component" value="Unassembled WGS sequence"/>
</dbReference>
<feature type="signal peptide" evidence="1">
    <location>
        <begin position="1"/>
        <end position="24"/>
    </location>
</feature>
<protein>
    <recommendedName>
        <fullName evidence="4">DUF481 domain-containing protein</fullName>
    </recommendedName>
</protein>
<keyword evidence="3" id="KW-1185">Reference proteome</keyword>
<gene>
    <name evidence="2" type="ORF">OU798_12480</name>
</gene>
<dbReference type="RefSeq" id="WP_343333498.1">
    <property type="nucleotide sequence ID" value="NZ_JAPOHD010000027.1"/>
</dbReference>
<keyword evidence="1" id="KW-0732">Signal</keyword>
<proteinExistence type="predicted"/>
<sequence length="345" mass="40403">MKTVKTIFLFILLLLFSISVSAMAGYYKGDTIRYKFDKMLVEVSTTDAIQKGLQIDSNSDRIKQIQKILNEISIDQPAKDERVTISFKEMGDDLYVWNYKEVELERSKRNRKTLVVFEDGTTFEKDFGRYCITFLFKDIETNVFTDDLADLELLLADEFVTKIKHAEQFMNGKFGAKYKKGINAWLDLRSDEVKGYFQNNTSKNLDMLLLSGGIGSGWIKNTFVSDIHFRLGVSFSQKGMFKNMYAVDYNLMYDFSESNENKFYELNHFLSLTWEHNFSNTPELDKWYGFSFGYLVKRNNDFFKENTFKVAVNKKINDTFIIKPELYFNDFFKNIYPGVRLSVAF</sequence>
<evidence type="ECO:0000313" key="2">
    <source>
        <dbReference type="EMBL" id="MCY1721166.1"/>
    </source>
</evidence>
<reference evidence="2" key="1">
    <citation type="submission" date="2022-11" db="EMBL/GenBank/DDBJ databases">
        <title>Marilongibacter aestuarii gen. nov., sp. nov., isolated from tidal flat sediment.</title>
        <authorList>
            <person name="Jiayan W."/>
        </authorList>
    </citation>
    <scope>NUCLEOTIDE SEQUENCE</scope>
    <source>
        <strain evidence="2">Z1-6</strain>
    </source>
</reference>
<organism evidence="2 3">
    <name type="scientific">Draconibacterium aestuarii</name>
    <dbReference type="NCBI Taxonomy" id="2998507"/>
    <lineage>
        <taxon>Bacteria</taxon>
        <taxon>Pseudomonadati</taxon>
        <taxon>Bacteroidota</taxon>
        <taxon>Bacteroidia</taxon>
        <taxon>Marinilabiliales</taxon>
        <taxon>Prolixibacteraceae</taxon>
        <taxon>Draconibacterium</taxon>
    </lineage>
</organism>
<dbReference type="EMBL" id="JAPOHD010000027">
    <property type="protein sequence ID" value="MCY1721166.1"/>
    <property type="molecule type" value="Genomic_DNA"/>
</dbReference>
<feature type="chain" id="PRO_5040995887" description="DUF481 domain-containing protein" evidence="1">
    <location>
        <begin position="25"/>
        <end position="345"/>
    </location>
</feature>
<comment type="caution">
    <text evidence="2">The sequence shown here is derived from an EMBL/GenBank/DDBJ whole genome shotgun (WGS) entry which is preliminary data.</text>
</comment>
<accession>A0A9X3F9B6</accession>
<dbReference type="AlphaFoldDB" id="A0A9X3F9B6"/>
<evidence type="ECO:0000313" key="3">
    <source>
        <dbReference type="Proteomes" id="UP001145087"/>
    </source>
</evidence>
<name>A0A9X3F9B6_9BACT</name>
<evidence type="ECO:0000256" key="1">
    <source>
        <dbReference type="SAM" id="SignalP"/>
    </source>
</evidence>
<evidence type="ECO:0008006" key="4">
    <source>
        <dbReference type="Google" id="ProtNLM"/>
    </source>
</evidence>